<proteinExistence type="predicted"/>
<feature type="transmembrane region" description="Helical" evidence="2">
    <location>
        <begin position="6"/>
        <end position="24"/>
    </location>
</feature>
<gene>
    <name evidence="3" type="ORF">BV898_17952</name>
</gene>
<evidence type="ECO:0000256" key="2">
    <source>
        <dbReference type="SAM" id="Phobius"/>
    </source>
</evidence>
<reference evidence="4" key="1">
    <citation type="submission" date="2017-01" db="EMBL/GenBank/DDBJ databases">
        <title>Comparative genomics of anhydrobiosis in the tardigrade Hypsibius dujardini.</title>
        <authorList>
            <person name="Yoshida Y."/>
            <person name="Koutsovoulos G."/>
            <person name="Laetsch D."/>
            <person name="Stevens L."/>
            <person name="Kumar S."/>
            <person name="Horikawa D."/>
            <person name="Ishino K."/>
            <person name="Komine S."/>
            <person name="Tomita M."/>
            <person name="Blaxter M."/>
            <person name="Arakawa K."/>
        </authorList>
    </citation>
    <scope>NUCLEOTIDE SEQUENCE [LARGE SCALE GENOMIC DNA]</scope>
    <source>
        <strain evidence="4">Z151</strain>
    </source>
</reference>
<dbReference type="EMBL" id="MTYJ01000327">
    <property type="protein sequence ID" value="OWA53526.1"/>
    <property type="molecule type" value="Genomic_DNA"/>
</dbReference>
<keyword evidence="2" id="KW-0812">Transmembrane</keyword>
<sequence>MDVFAMALRPLLFLLFCCFCYLGFHRDRKNRNVPPEPWDIPYLGYLPFWGLTRGTLSTSSEKNSRAPSTPRPDSTVPIQ</sequence>
<accession>A0A9X6RNB7</accession>
<keyword evidence="2" id="KW-0472">Membrane</keyword>
<name>A0A9X6RNB7_HYPEX</name>
<evidence type="ECO:0000313" key="3">
    <source>
        <dbReference type="EMBL" id="OWA53526.1"/>
    </source>
</evidence>
<evidence type="ECO:0000256" key="1">
    <source>
        <dbReference type="SAM" id="MobiDB-lite"/>
    </source>
</evidence>
<dbReference type="Proteomes" id="UP000192578">
    <property type="component" value="Unassembled WGS sequence"/>
</dbReference>
<dbReference type="AlphaFoldDB" id="A0A9X6RNB7"/>
<evidence type="ECO:0000313" key="4">
    <source>
        <dbReference type="Proteomes" id="UP000192578"/>
    </source>
</evidence>
<keyword evidence="2" id="KW-1133">Transmembrane helix</keyword>
<comment type="caution">
    <text evidence="3">The sequence shown here is derived from an EMBL/GenBank/DDBJ whole genome shotgun (WGS) entry which is preliminary data.</text>
</comment>
<feature type="region of interest" description="Disordered" evidence="1">
    <location>
        <begin position="56"/>
        <end position="79"/>
    </location>
</feature>
<organism evidence="3 4">
    <name type="scientific">Hypsibius exemplaris</name>
    <name type="common">Freshwater tardigrade</name>
    <dbReference type="NCBI Taxonomy" id="2072580"/>
    <lineage>
        <taxon>Eukaryota</taxon>
        <taxon>Metazoa</taxon>
        <taxon>Ecdysozoa</taxon>
        <taxon>Tardigrada</taxon>
        <taxon>Eutardigrada</taxon>
        <taxon>Parachela</taxon>
        <taxon>Hypsibioidea</taxon>
        <taxon>Hypsibiidae</taxon>
        <taxon>Hypsibius</taxon>
    </lineage>
</organism>
<feature type="compositionally biased region" description="Polar residues" evidence="1">
    <location>
        <begin position="56"/>
        <end position="67"/>
    </location>
</feature>
<keyword evidence="4" id="KW-1185">Reference proteome</keyword>
<protein>
    <submittedName>
        <fullName evidence="3">Uncharacterized protein</fullName>
    </submittedName>
</protein>